<evidence type="ECO:0000313" key="1">
    <source>
        <dbReference type="EMBL" id="MBD7985326.1"/>
    </source>
</evidence>
<dbReference type="Proteomes" id="UP000626786">
    <property type="component" value="Unassembled WGS sequence"/>
</dbReference>
<dbReference type="EMBL" id="JACSQN010000010">
    <property type="protein sequence ID" value="MBD7985326.1"/>
    <property type="molecule type" value="Genomic_DNA"/>
</dbReference>
<sequence>MSLAMCILQNDYIIACADSAVAYFPDDGEKEATQFRSDKIFKLSDKVFFIATGKSILVSILKVELREVLSSNADLIMCMAVAERVLKDLKKGIVRNPEKIIRDLSDKLEMDFHYERDIEPALSLFQKDDYVDMAAYLIGFTDAGRSGMVDIRSSSFVKTPEDSLKGFPLIILGPDDEFNDDADQFSKYQKILIPPIEQRTFDNFMSRMVYVHAQISADNPINVSTDANFQILTKHNGEIMWQETKIDTLQFYKEWGLG</sequence>
<dbReference type="RefSeq" id="WP_191695148.1">
    <property type="nucleotide sequence ID" value="NZ_JACSQN010000010.1"/>
</dbReference>
<evidence type="ECO:0000313" key="2">
    <source>
        <dbReference type="Proteomes" id="UP000626786"/>
    </source>
</evidence>
<reference evidence="1 2" key="1">
    <citation type="submission" date="2020-08" db="EMBL/GenBank/DDBJ databases">
        <title>A Genomic Blueprint of the Chicken Gut Microbiome.</title>
        <authorList>
            <person name="Gilroy R."/>
            <person name="Ravi A."/>
            <person name="Getino M."/>
            <person name="Pursley I."/>
            <person name="Horton D.L."/>
            <person name="Alikhan N.-F."/>
            <person name="Baker D."/>
            <person name="Gharbi K."/>
            <person name="Hall N."/>
            <person name="Watson M."/>
            <person name="Adriaenssens E.M."/>
            <person name="Foster-Nyarko E."/>
            <person name="Jarju S."/>
            <person name="Secka A."/>
            <person name="Antonio M."/>
            <person name="Oren A."/>
            <person name="Chaudhuri R."/>
            <person name="La Ragione R.M."/>
            <person name="Hildebrand F."/>
            <person name="Pallen M.J."/>
        </authorList>
    </citation>
    <scope>NUCLEOTIDE SEQUENCE [LARGE SCALE GENOMIC DNA]</scope>
    <source>
        <strain evidence="1 2">Sa2YVA2</strain>
    </source>
</reference>
<name>A0ABR8UBB8_9BACL</name>
<proteinExistence type="predicted"/>
<organism evidence="1 2">
    <name type="scientific">Sporosarcina quadrami</name>
    <dbReference type="NCBI Taxonomy" id="2762234"/>
    <lineage>
        <taxon>Bacteria</taxon>
        <taxon>Bacillati</taxon>
        <taxon>Bacillota</taxon>
        <taxon>Bacilli</taxon>
        <taxon>Bacillales</taxon>
        <taxon>Caryophanaceae</taxon>
        <taxon>Sporosarcina</taxon>
    </lineage>
</organism>
<accession>A0ABR8UBB8</accession>
<gene>
    <name evidence="1" type="ORF">H9649_12070</name>
</gene>
<keyword evidence="2" id="KW-1185">Reference proteome</keyword>
<comment type="caution">
    <text evidence="1">The sequence shown here is derived from an EMBL/GenBank/DDBJ whole genome shotgun (WGS) entry which is preliminary data.</text>
</comment>
<protein>
    <submittedName>
        <fullName evidence="1">Uncharacterized protein</fullName>
    </submittedName>
</protein>